<organism evidence="4 5">
    <name type="scientific">Dyella jiangningensis</name>
    <dbReference type="NCBI Taxonomy" id="1379159"/>
    <lineage>
        <taxon>Bacteria</taxon>
        <taxon>Pseudomonadati</taxon>
        <taxon>Pseudomonadota</taxon>
        <taxon>Gammaproteobacteria</taxon>
        <taxon>Lysobacterales</taxon>
        <taxon>Rhodanobacteraceae</taxon>
        <taxon>Dyella</taxon>
    </lineage>
</organism>
<dbReference type="GO" id="GO:0008236">
    <property type="term" value="F:serine-type peptidase activity"/>
    <property type="evidence" value="ECO:0007669"/>
    <property type="project" value="InterPro"/>
</dbReference>
<dbReference type="EMBL" id="NFZS01000001">
    <property type="protein sequence ID" value="RAO76518.1"/>
    <property type="molecule type" value="Genomic_DNA"/>
</dbReference>
<dbReference type="OrthoDB" id="9764953at2"/>
<feature type="signal peptide" evidence="2">
    <location>
        <begin position="1"/>
        <end position="22"/>
    </location>
</feature>
<evidence type="ECO:0000256" key="2">
    <source>
        <dbReference type="SAM" id="SignalP"/>
    </source>
</evidence>
<keyword evidence="1 2" id="KW-0732">Signal</keyword>
<comment type="caution">
    <text evidence="4">The sequence shown here is derived from an EMBL/GenBank/DDBJ whole genome shotgun (WGS) entry which is preliminary data.</text>
</comment>
<dbReference type="PANTHER" id="PTHR43037">
    <property type="entry name" value="UNNAMED PRODUCT-RELATED"/>
    <property type="match status" value="1"/>
</dbReference>
<evidence type="ECO:0000256" key="1">
    <source>
        <dbReference type="ARBA" id="ARBA00022729"/>
    </source>
</evidence>
<sequence length="260" mass="28583">MKLKHVVAAAWLSCAVASSAWAANGEFSARHVQVNGRDVAYQVFVPKHWSPDREWPVVLFLHGSGERGSDNQLQLKQGLPPWLKTHGEDFPAVVVAPQAPDDTIWDGAQEQAALAAMEDSIKAYHGDRSRLYVTGLSMGGYGAWQFAVDHPGLFAAAAVICGAIRAPSDMPELVVHGPPQDGNPYQWVAERVKPMPVWIFHGEVDDQVAPSEARNMYAALLKVGDEVRYTQFPGVNHGSWVPAYATAELWPWMFGHRNAH</sequence>
<accession>A0A328P2W5</accession>
<name>A0A328P2W5_9GAMM</name>
<dbReference type="InterPro" id="IPR029058">
    <property type="entry name" value="AB_hydrolase_fold"/>
</dbReference>
<dbReference type="PANTHER" id="PTHR43037:SF1">
    <property type="entry name" value="BLL1128 PROTEIN"/>
    <property type="match status" value="1"/>
</dbReference>
<gene>
    <name evidence="4" type="ORF">CA260_00885</name>
</gene>
<dbReference type="SUPFAM" id="SSF53474">
    <property type="entry name" value="alpha/beta-Hydrolases"/>
    <property type="match status" value="1"/>
</dbReference>
<feature type="domain" description="Peptidase S9 prolyl oligopeptidase catalytic" evidence="3">
    <location>
        <begin position="114"/>
        <end position="244"/>
    </location>
</feature>
<dbReference type="RefSeq" id="WP_111980595.1">
    <property type="nucleotide sequence ID" value="NZ_NFZS01000001.1"/>
</dbReference>
<feature type="chain" id="PRO_5016438561" evidence="2">
    <location>
        <begin position="23"/>
        <end position="260"/>
    </location>
</feature>
<dbReference type="GO" id="GO:0006508">
    <property type="term" value="P:proteolysis"/>
    <property type="evidence" value="ECO:0007669"/>
    <property type="project" value="InterPro"/>
</dbReference>
<evidence type="ECO:0000313" key="4">
    <source>
        <dbReference type="EMBL" id="RAO76518.1"/>
    </source>
</evidence>
<keyword evidence="5" id="KW-1185">Reference proteome</keyword>
<protein>
    <submittedName>
        <fullName evidence="4">Esterase</fullName>
    </submittedName>
</protein>
<evidence type="ECO:0000313" key="5">
    <source>
        <dbReference type="Proteomes" id="UP000248926"/>
    </source>
</evidence>
<dbReference type="Proteomes" id="UP000248926">
    <property type="component" value="Unassembled WGS sequence"/>
</dbReference>
<reference evidence="4 5" key="1">
    <citation type="journal article" date="2018" name="Genet. Mol. Biol.">
        <title>The genome sequence of Dyella jiangningensis FCAV SCS01 from a lignocellulose-decomposing microbial consortium metagenome reveals potential for biotechnological applications.</title>
        <authorList>
            <person name="Desiderato J.G."/>
            <person name="Alvarenga D.O."/>
            <person name="Constancio M.T.L."/>
            <person name="Alves L.M.C."/>
            <person name="Varani A.M."/>
        </authorList>
    </citation>
    <scope>NUCLEOTIDE SEQUENCE [LARGE SCALE GENOMIC DNA]</scope>
    <source>
        <strain evidence="4 5">FCAV SCS01</strain>
    </source>
</reference>
<dbReference type="Pfam" id="PF00326">
    <property type="entry name" value="Peptidase_S9"/>
    <property type="match status" value="1"/>
</dbReference>
<evidence type="ECO:0000259" key="3">
    <source>
        <dbReference type="Pfam" id="PF00326"/>
    </source>
</evidence>
<dbReference type="AlphaFoldDB" id="A0A328P2W5"/>
<dbReference type="InterPro" id="IPR001375">
    <property type="entry name" value="Peptidase_S9_cat"/>
</dbReference>
<proteinExistence type="predicted"/>
<dbReference type="Gene3D" id="3.40.50.1820">
    <property type="entry name" value="alpha/beta hydrolase"/>
    <property type="match status" value="1"/>
</dbReference>
<dbReference type="InterPro" id="IPR050955">
    <property type="entry name" value="Plant_Biomass_Hydrol_Est"/>
</dbReference>